<evidence type="ECO:0000259" key="1">
    <source>
        <dbReference type="SMART" id="SM00507"/>
    </source>
</evidence>
<dbReference type="Gene3D" id="1.10.30.50">
    <property type="match status" value="1"/>
</dbReference>
<dbReference type="Pfam" id="PF14279">
    <property type="entry name" value="HNH_5"/>
    <property type="match status" value="1"/>
</dbReference>
<organism evidence="2">
    <name type="scientific">marine metagenome</name>
    <dbReference type="NCBI Taxonomy" id="408172"/>
    <lineage>
        <taxon>unclassified sequences</taxon>
        <taxon>metagenomes</taxon>
        <taxon>ecological metagenomes</taxon>
    </lineage>
</organism>
<gene>
    <name evidence="2" type="ORF">METZ01_LOCUS324731</name>
</gene>
<dbReference type="InterPro" id="IPR003615">
    <property type="entry name" value="HNH_nuc"/>
</dbReference>
<dbReference type="EMBL" id="UINC01106894">
    <property type="protein sequence ID" value="SVC71877.1"/>
    <property type="molecule type" value="Genomic_DNA"/>
</dbReference>
<proteinExistence type="predicted"/>
<dbReference type="InterPro" id="IPR029471">
    <property type="entry name" value="HNH_5"/>
</dbReference>
<accession>A0A382PG88</accession>
<reference evidence="2" key="1">
    <citation type="submission" date="2018-05" db="EMBL/GenBank/DDBJ databases">
        <authorList>
            <person name="Lanie J.A."/>
            <person name="Ng W.-L."/>
            <person name="Kazmierczak K.M."/>
            <person name="Andrzejewski T.M."/>
            <person name="Davidsen T.M."/>
            <person name="Wayne K.J."/>
            <person name="Tettelin H."/>
            <person name="Glass J.I."/>
            <person name="Rusch D."/>
            <person name="Podicherti R."/>
            <person name="Tsui H.-C.T."/>
            <person name="Winkler M.E."/>
        </authorList>
    </citation>
    <scope>NUCLEOTIDE SEQUENCE</scope>
</reference>
<dbReference type="CDD" id="cd00085">
    <property type="entry name" value="HNHc"/>
    <property type="match status" value="1"/>
</dbReference>
<dbReference type="InterPro" id="IPR052892">
    <property type="entry name" value="NA-targeting_endonuclease"/>
</dbReference>
<feature type="domain" description="HNH nuclease" evidence="1">
    <location>
        <begin position="56"/>
        <end position="107"/>
    </location>
</feature>
<dbReference type="AlphaFoldDB" id="A0A382PG88"/>
<dbReference type="PANTHER" id="PTHR33877">
    <property type="entry name" value="SLL1193 PROTEIN"/>
    <property type="match status" value="1"/>
</dbReference>
<sequence length="155" mass="17987">MTVCTAKRAITLYFLNKIDVLSNYGEKVHSPSTVLELPSVIKIKTYIKNNSMAVEISRKNILVRDNYTCQYCGKQNKSLTVDHVIPKFRGGQDTWENLVAACKECNQTKGERNSEEAGMPLAKKPKRPNRIHYFQRYVKERQIDWRPYLFMEPLG</sequence>
<dbReference type="PANTHER" id="PTHR33877:SF2">
    <property type="entry name" value="OS07G0170200 PROTEIN"/>
    <property type="match status" value="1"/>
</dbReference>
<dbReference type="SMART" id="SM00507">
    <property type="entry name" value="HNHc"/>
    <property type="match status" value="1"/>
</dbReference>
<protein>
    <recommendedName>
        <fullName evidence="1">HNH nuclease domain-containing protein</fullName>
    </recommendedName>
</protein>
<evidence type="ECO:0000313" key="2">
    <source>
        <dbReference type="EMBL" id="SVC71877.1"/>
    </source>
</evidence>
<name>A0A382PG88_9ZZZZ</name>